<dbReference type="InterPro" id="IPR001881">
    <property type="entry name" value="EGF-like_Ca-bd_dom"/>
</dbReference>
<dbReference type="SMART" id="SM00282">
    <property type="entry name" value="LamG"/>
    <property type="match status" value="1"/>
</dbReference>
<dbReference type="InterPro" id="IPR018097">
    <property type="entry name" value="EGF_Ca-bd_CS"/>
</dbReference>
<feature type="disulfide bond" evidence="10">
    <location>
        <begin position="1016"/>
        <end position="1025"/>
    </location>
</feature>
<dbReference type="Gene3D" id="2.10.25.10">
    <property type="entry name" value="Laminin"/>
    <property type="match status" value="7"/>
</dbReference>
<dbReference type="STRING" id="188477.A0A3S0ZIX0"/>
<dbReference type="GO" id="GO:0005886">
    <property type="term" value="C:plasma membrane"/>
    <property type="evidence" value="ECO:0007669"/>
    <property type="project" value="TreeGrafter"/>
</dbReference>
<dbReference type="EMBL" id="RQTK01000712">
    <property type="protein sequence ID" value="RUS75777.1"/>
    <property type="molecule type" value="Genomic_DNA"/>
</dbReference>
<dbReference type="SMART" id="SM00181">
    <property type="entry name" value="EGF"/>
    <property type="match status" value="7"/>
</dbReference>
<evidence type="ECO:0000256" key="5">
    <source>
        <dbReference type="ARBA" id="ARBA00022614"/>
    </source>
</evidence>
<dbReference type="InterPro" id="IPR003591">
    <property type="entry name" value="Leu-rich_rpt_typical-subtyp"/>
</dbReference>
<keyword evidence="15" id="KW-1185">Reference proteome</keyword>
<dbReference type="SUPFAM" id="SSF49899">
    <property type="entry name" value="Concanavalin A-like lectins/glucanases"/>
    <property type="match status" value="1"/>
</dbReference>
<dbReference type="SMART" id="SM00364">
    <property type="entry name" value="LRR_BAC"/>
    <property type="match status" value="3"/>
</dbReference>
<dbReference type="SUPFAM" id="SSF57196">
    <property type="entry name" value="EGF/Laminin"/>
    <property type="match status" value="6"/>
</dbReference>
<feature type="disulfide bond" evidence="10">
    <location>
        <begin position="1266"/>
        <end position="1276"/>
    </location>
</feature>
<feature type="non-terminal residue" evidence="14">
    <location>
        <position position="1"/>
    </location>
</feature>
<keyword evidence="4 10" id="KW-0245">EGF-like domain</keyword>
<feature type="domain" description="EGF-like" evidence="13">
    <location>
        <begin position="1042"/>
        <end position="1080"/>
    </location>
</feature>
<feature type="disulfide bond" evidence="10">
    <location>
        <begin position="938"/>
        <end position="947"/>
    </location>
</feature>
<dbReference type="OrthoDB" id="283575at2759"/>
<dbReference type="InterPro" id="IPR000742">
    <property type="entry name" value="EGF"/>
</dbReference>
<dbReference type="GO" id="GO:0005576">
    <property type="term" value="C:extracellular region"/>
    <property type="evidence" value="ECO:0007669"/>
    <property type="project" value="UniProtKB-SubCell"/>
</dbReference>
<evidence type="ECO:0000313" key="15">
    <source>
        <dbReference type="Proteomes" id="UP000271974"/>
    </source>
</evidence>
<keyword evidence="7" id="KW-0677">Repeat</keyword>
<dbReference type="PROSITE" id="PS00022">
    <property type="entry name" value="EGF_1"/>
    <property type="match status" value="7"/>
</dbReference>
<dbReference type="FunFam" id="3.80.10.10:FF:000770">
    <property type="entry name" value="Uncharacterized protein"/>
    <property type="match status" value="1"/>
</dbReference>
<dbReference type="Pfam" id="PF02210">
    <property type="entry name" value="Laminin_G_2"/>
    <property type="match status" value="1"/>
</dbReference>
<evidence type="ECO:0000259" key="12">
    <source>
        <dbReference type="PROSITE" id="PS50025"/>
    </source>
</evidence>
<evidence type="ECO:0000256" key="4">
    <source>
        <dbReference type="ARBA" id="ARBA00022536"/>
    </source>
</evidence>
<feature type="disulfide bond" evidence="10">
    <location>
        <begin position="1051"/>
        <end position="1068"/>
    </location>
</feature>
<dbReference type="PROSITE" id="PS01225">
    <property type="entry name" value="CTCK_2"/>
    <property type="match status" value="1"/>
</dbReference>
<evidence type="ECO:0000313" key="14">
    <source>
        <dbReference type="EMBL" id="RUS75777.1"/>
    </source>
</evidence>
<dbReference type="PROSITE" id="PS01186">
    <property type="entry name" value="EGF_2"/>
    <property type="match status" value="7"/>
</dbReference>
<feature type="disulfide bond" evidence="10">
    <location>
        <begin position="1070"/>
        <end position="1079"/>
    </location>
</feature>
<dbReference type="PROSITE" id="PS50025">
    <property type="entry name" value="LAM_G_DOMAIN"/>
    <property type="match status" value="1"/>
</dbReference>
<evidence type="ECO:0000256" key="3">
    <source>
        <dbReference type="ARBA" id="ARBA00022525"/>
    </source>
</evidence>
<dbReference type="PROSITE" id="PS00010">
    <property type="entry name" value="ASX_HYDROXYL"/>
    <property type="match status" value="2"/>
</dbReference>
<dbReference type="CDD" id="cd00110">
    <property type="entry name" value="LamG"/>
    <property type="match status" value="1"/>
</dbReference>
<feature type="domain" description="Laminin G" evidence="12">
    <location>
        <begin position="1083"/>
        <end position="1258"/>
    </location>
</feature>
<gene>
    <name evidence="14" type="ORF">EGW08_016463</name>
</gene>
<protein>
    <recommendedName>
        <fullName evidence="16">Protein slit</fullName>
    </recommendedName>
</protein>
<dbReference type="SUPFAM" id="SSF52058">
    <property type="entry name" value="L domain-like"/>
    <property type="match status" value="3"/>
</dbReference>
<dbReference type="PANTHER" id="PTHR24369:SF196">
    <property type="entry name" value="RETICULON 4 RECEPTOR LIKE 1"/>
    <property type="match status" value="1"/>
</dbReference>
<evidence type="ECO:0000256" key="9">
    <source>
        <dbReference type="ARBA" id="ARBA00023180"/>
    </source>
</evidence>
<dbReference type="InterPro" id="IPR000483">
    <property type="entry name" value="Cys-rich_flank_reg_C"/>
</dbReference>
<dbReference type="SMART" id="SM00041">
    <property type="entry name" value="CT"/>
    <property type="match status" value="1"/>
</dbReference>
<dbReference type="SMART" id="SM00179">
    <property type="entry name" value="EGF_CA"/>
    <property type="match status" value="7"/>
</dbReference>
<feature type="domain" description="EGF-like" evidence="13">
    <location>
        <begin position="836"/>
        <end position="871"/>
    </location>
</feature>
<dbReference type="FunFam" id="2.10.25.10:FF:000045">
    <property type="entry name" value="Slit guidance ligand 2"/>
    <property type="match status" value="1"/>
</dbReference>
<dbReference type="Gene3D" id="3.80.10.10">
    <property type="entry name" value="Ribonuclease Inhibitor"/>
    <property type="match status" value="5"/>
</dbReference>
<evidence type="ECO:0000259" key="13">
    <source>
        <dbReference type="PROSITE" id="PS50026"/>
    </source>
</evidence>
<dbReference type="PANTHER" id="PTHR24369">
    <property type="entry name" value="ANTIGEN BSP, PUTATIVE-RELATED"/>
    <property type="match status" value="1"/>
</dbReference>
<dbReference type="Pfam" id="PF01463">
    <property type="entry name" value="LRRCT"/>
    <property type="match status" value="4"/>
</dbReference>
<feature type="disulfide bond" evidence="10">
    <location>
        <begin position="978"/>
        <end position="987"/>
    </location>
</feature>
<name>A0A3S0ZIX0_ELYCH</name>
<dbReference type="InterPro" id="IPR032675">
    <property type="entry name" value="LRR_dom_sf"/>
</dbReference>
<dbReference type="PROSITE" id="PS01185">
    <property type="entry name" value="CTCK_1"/>
    <property type="match status" value="1"/>
</dbReference>
<dbReference type="FunFam" id="3.80.10.10:FF:000002">
    <property type="entry name" value="Slit guidance ligand 2"/>
    <property type="match status" value="2"/>
</dbReference>
<dbReference type="InterPro" id="IPR001791">
    <property type="entry name" value="Laminin_G"/>
</dbReference>
<keyword evidence="9" id="KW-0325">Glycoprotein</keyword>
<feature type="domain" description="EGF-like" evidence="13">
    <location>
        <begin position="912"/>
        <end position="948"/>
    </location>
</feature>
<evidence type="ECO:0000259" key="11">
    <source>
        <dbReference type="PROSITE" id="PS01225"/>
    </source>
</evidence>
<evidence type="ECO:0000256" key="1">
    <source>
        <dbReference type="ARBA" id="ARBA00004613"/>
    </source>
</evidence>
<dbReference type="GO" id="GO:0007399">
    <property type="term" value="P:nervous system development"/>
    <property type="evidence" value="ECO:0007669"/>
    <property type="project" value="UniProtKB-ARBA"/>
</dbReference>
<organism evidence="14 15">
    <name type="scientific">Elysia chlorotica</name>
    <name type="common">Eastern emerald elysia</name>
    <name type="synonym">Sea slug</name>
    <dbReference type="NCBI Taxonomy" id="188477"/>
    <lineage>
        <taxon>Eukaryota</taxon>
        <taxon>Metazoa</taxon>
        <taxon>Spiralia</taxon>
        <taxon>Lophotrochozoa</taxon>
        <taxon>Mollusca</taxon>
        <taxon>Gastropoda</taxon>
        <taxon>Heterobranchia</taxon>
        <taxon>Euthyneura</taxon>
        <taxon>Panpulmonata</taxon>
        <taxon>Sacoglossa</taxon>
        <taxon>Placobranchoidea</taxon>
        <taxon>Plakobranchidae</taxon>
        <taxon>Elysia</taxon>
    </lineage>
</organism>
<dbReference type="InterPro" id="IPR006207">
    <property type="entry name" value="Cys_knot_C"/>
</dbReference>
<evidence type="ECO:0000256" key="10">
    <source>
        <dbReference type="PROSITE-ProRule" id="PRU00076"/>
    </source>
</evidence>
<comment type="caution">
    <text evidence="10">Lacks conserved residue(s) required for the propagation of feature annotation.</text>
</comment>
<dbReference type="SMART" id="SM00082">
    <property type="entry name" value="LRRCT"/>
    <property type="match status" value="3"/>
</dbReference>
<keyword evidence="8 10" id="KW-1015">Disulfide bond</keyword>
<feature type="domain" description="EGF-like" evidence="13">
    <location>
        <begin position="1262"/>
        <end position="1299"/>
    </location>
</feature>
<dbReference type="Pfam" id="PF00008">
    <property type="entry name" value="EGF"/>
    <property type="match status" value="4"/>
</dbReference>
<dbReference type="Pfam" id="PF13855">
    <property type="entry name" value="LRR_8"/>
    <property type="match status" value="5"/>
</dbReference>
<comment type="caution">
    <text evidence="14">The sequence shown here is derived from an EMBL/GenBank/DDBJ whole genome shotgun (WGS) entry which is preliminary data.</text>
</comment>
<dbReference type="GO" id="GO:0005509">
    <property type="term" value="F:calcium ion binding"/>
    <property type="evidence" value="ECO:0007669"/>
    <property type="project" value="InterPro"/>
</dbReference>
<feature type="disulfide bond" evidence="10">
    <location>
        <begin position="900"/>
        <end position="909"/>
    </location>
</feature>
<keyword evidence="6" id="KW-0732">Signal</keyword>
<accession>A0A3S0ZIX0</accession>
<dbReference type="PROSITE" id="PS01187">
    <property type="entry name" value="EGF_CA"/>
    <property type="match status" value="2"/>
</dbReference>
<dbReference type="InterPro" id="IPR001611">
    <property type="entry name" value="Leu-rich_rpt"/>
</dbReference>
<evidence type="ECO:0000256" key="8">
    <source>
        <dbReference type="ARBA" id="ARBA00023157"/>
    </source>
</evidence>
<dbReference type="PROSITE" id="PS51450">
    <property type="entry name" value="LRR"/>
    <property type="match status" value="6"/>
</dbReference>
<feature type="domain" description="EGF-like" evidence="13">
    <location>
        <begin position="950"/>
        <end position="988"/>
    </location>
</feature>
<feature type="disulfide bond" evidence="10">
    <location>
        <begin position="861"/>
        <end position="870"/>
    </location>
</feature>
<dbReference type="InterPro" id="IPR013032">
    <property type="entry name" value="EGF-like_CS"/>
</dbReference>
<dbReference type="Pfam" id="PF01462">
    <property type="entry name" value="LRRNT"/>
    <property type="match status" value="3"/>
</dbReference>
<feature type="domain" description="EGF-like" evidence="13">
    <location>
        <begin position="990"/>
        <end position="1026"/>
    </location>
</feature>
<dbReference type="Proteomes" id="UP000271974">
    <property type="component" value="Unassembled WGS sequence"/>
</dbReference>
<evidence type="ECO:0000256" key="6">
    <source>
        <dbReference type="ARBA" id="ARBA00022729"/>
    </source>
</evidence>
<evidence type="ECO:0000256" key="2">
    <source>
        <dbReference type="ARBA" id="ARBA00022473"/>
    </source>
</evidence>
<feature type="disulfide bond" evidence="10">
    <location>
        <begin position="1289"/>
        <end position="1298"/>
    </location>
</feature>
<dbReference type="FunFam" id="2.10.25.10:FF:000095">
    <property type="entry name" value="Notch, isoform B"/>
    <property type="match status" value="2"/>
</dbReference>
<keyword evidence="2" id="KW-0217">Developmental protein</keyword>
<evidence type="ECO:0000256" key="7">
    <source>
        <dbReference type="ARBA" id="ARBA00022737"/>
    </source>
</evidence>
<comment type="subcellular location">
    <subcellularLocation>
        <location evidence="1">Secreted</location>
    </subcellularLocation>
</comment>
<feature type="domain" description="CTCK" evidence="11">
    <location>
        <begin position="1304"/>
        <end position="1377"/>
    </location>
</feature>
<dbReference type="SMART" id="SM00365">
    <property type="entry name" value="LRR_SD22"/>
    <property type="match status" value="9"/>
</dbReference>
<dbReference type="FunFam" id="2.10.25.10:FF:000472">
    <property type="entry name" value="Uncharacterized protein, isoform A"/>
    <property type="match status" value="1"/>
</dbReference>
<sequence>DLQGNNLTVIRASDFQGFPNLRILQLLDNQIHTVESGAFLGLRSMLRLRLDRNQLTKLPDLLFASMTKLERLDLSYNNIQFIGRNTLKSSTVMKNLQLDHNKITCLSEDAIKHLRNMEILTLSNNNLTTLPANLFDNMRSLRVLRINDNSLVCDCHLAWFARWLRRNPTLALFVECRQPLHLRHQEIAELQDMDFKCDVTFQRRHSTQCVEENLCPRECRCSDGVVDCRGRHLTAVPEQLPESAVEIRMEDNRITKIHARAFADLRNLKRIDLGNNRITYIAPDAFSGLDNLNSLMLYGNQISDLPPGVFGGLTSLQILSLYNNEIQSLANGTFTPLTKVQTIHLADNPLICDCNLRWLVDYLTVNPVETLAVRCFSPKRVARIKITHLRPDKFKCKDSESLRTKYAGTCMIDRACPADCACVGTTVDCSKKGLLDIPEGIPMYTTALRLGENNIQTLKATGIFKRLPNLRTLDLTGNQISHIEDKTFEKADKLEDLQLSNNDLKQLNGKTFEGLENVKTLMLRGNKITCINNSTFAETPRLQLLSLYDNEIRCIMEGSFDRLHYLSTFMFKLLWLKKRNVITGTPTCAAPDTVQDTPIQNLDSSQFVCEENTEIGCHVGIQLCCPDSKMVTIKNSCDPRSYCPPSCVCTGTVVRCSHRNLTEIPKYIPPDTTELYMDGNEIAIVPYEIGQLTKLKKLDLSNNKIMTLPSKIFYNMTSLETLSLSHNDIQCVSDTSFSNMGSLRILALHRNNLSTIPYGTFDGLKSLNQIALGDNPLFCDCKLKWLSDWFKTGWKEPGVAACSDPPSMKNRILLLASSSDFECLGDPDPVVAEKCDVCLSKPCKNGGECSTVEFKSFKCQCAPGFHGDVCDQQIDACFGNPCNNGGNCQVLEHGRFRCECLKGFEGDRCETNIDDCQTNQCQNEATCVDEIQSYSCKCQEGYTGKFCENSIPFCKAGYNYCVNGATCVAKTAGYSCECAPGFTGKNCSENIDDCKSHACLNHASCVDGRNTYACMCPPGFSGSFCEIAPVLDVVPMGRTYDSAPACRLHQCQNNAACYQPVGSPDYMCKCSQGFEGKKCEKLSSVSLKAKDSFLKLPKVDFRHSAVNISISFNTKRHNGILLYAGEQQHVAIELFRGRIRVSFDVGNYPVSTMFSYQRVDDGRDHDVVFIVDRKNFSMTIDRMGAPRTIVNEGPNDFLDYFDSLYLGGLPADVNAHAFKKWHIRDGASFIGCFSRVVINNKQLDLLTSSERHKVSPGCDTVSVDPCSNNKCQKGRCKPRRRKGGYRCKCKRGYTGTYCDQAPTCKAVVFRERFTDPRTKCRSKARVRFRRCEGTCRKGWCCNPKKIKKRQIRVYCSDNSSYVHELQIIRKCSCKRCNRK</sequence>
<feature type="domain" description="EGF-like" evidence="13">
    <location>
        <begin position="873"/>
        <end position="910"/>
    </location>
</feature>
<dbReference type="InterPro" id="IPR050541">
    <property type="entry name" value="LRR_TM_domain-containing"/>
</dbReference>
<dbReference type="InterPro" id="IPR000372">
    <property type="entry name" value="LRRNT"/>
</dbReference>
<dbReference type="Gene3D" id="2.60.120.200">
    <property type="match status" value="1"/>
</dbReference>
<dbReference type="InterPro" id="IPR000152">
    <property type="entry name" value="EGF-type_Asp/Asn_hydroxyl_site"/>
</dbReference>
<dbReference type="Pfam" id="PF12661">
    <property type="entry name" value="hEGF"/>
    <property type="match status" value="1"/>
</dbReference>
<dbReference type="SMART" id="SM00369">
    <property type="entry name" value="LRR_TYP"/>
    <property type="match status" value="15"/>
</dbReference>
<reference evidence="14 15" key="1">
    <citation type="submission" date="2019-01" db="EMBL/GenBank/DDBJ databases">
        <title>A draft genome assembly of the solar-powered sea slug Elysia chlorotica.</title>
        <authorList>
            <person name="Cai H."/>
            <person name="Li Q."/>
            <person name="Fang X."/>
            <person name="Li J."/>
            <person name="Curtis N.E."/>
            <person name="Altenburger A."/>
            <person name="Shibata T."/>
            <person name="Feng M."/>
            <person name="Maeda T."/>
            <person name="Schwartz J.A."/>
            <person name="Shigenobu S."/>
            <person name="Lundholm N."/>
            <person name="Nishiyama T."/>
            <person name="Yang H."/>
            <person name="Hasebe M."/>
            <person name="Li S."/>
            <person name="Pierce S.K."/>
            <person name="Wang J."/>
        </authorList>
    </citation>
    <scope>NUCLEOTIDE SEQUENCE [LARGE SCALE GENOMIC DNA]</scope>
    <source>
        <strain evidence="14">EC2010</strain>
        <tissue evidence="14">Whole organism of an adult</tissue>
    </source>
</reference>
<proteinExistence type="predicted"/>
<keyword evidence="3" id="KW-0964">Secreted</keyword>
<dbReference type="PROSITE" id="PS50026">
    <property type="entry name" value="EGF_3"/>
    <property type="match status" value="7"/>
</dbReference>
<dbReference type="SMART" id="SM00013">
    <property type="entry name" value="LRRNT"/>
    <property type="match status" value="3"/>
</dbReference>
<dbReference type="InterPro" id="IPR013320">
    <property type="entry name" value="ConA-like_dom_sf"/>
</dbReference>
<evidence type="ECO:0008006" key="16">
    <source>
        <dbReference type="Google" id="ProtNLM"/>
    </source>
</evidence>
<dbReference type="CDD" id="cd00054">
    <property type="entry name" value="EGF_CA"/>
    <property type="match status" value="6"/>
</dbReference>
<keyword evidence="5" id="KW-0433">Leucine-rich repeat</keyword>